<dbReference type="Proteomes" id="UP000673691">
    <property type="component" value="Unassembled WGS sequence"/>
</dbReference>
<reference evidence="2 3" key="1">
    <citation type="journal article" name="Sci. Rep.">
        <title>Genome-scale phylogenetic analyses confirm Olpidium as the closest living zoosporic fungus to the non-flagellated, terrestrial fungi.</title>
        <authorList>
            <person name="Chang Y."/>
            <person name="Rochon D."/>
            <person name="Sekimoto S."/>
            <person name="Wang Y."/>
            <person name="Chovatia M."/>
            <person name="Sandor L."/>
            <person name="Salamov A."/>
            <person name="Grigoriev I.V."/>
            <person name="Stajich J.E."/>
            <person name="Spatafora J.W."/>
        </authorList>
    </citation>
    <scope>NUCLEOTIDE SEQUENCE [LARGE SCALE GENOMIC DNA]</scope>
    <source>
        <strain evidence="2">S191</strain>
    </source>
</reference>
<comment type="caution">
    <text evidence="2">The sequence shown here is derived from an EMBL/GenBank/DDBJ whole genome shotgun (WGS) entry which is preliminary data.</text>
</comment>
<organism evidence="2 3">
    <name type="scientific">Olpidium bornovanus</name>
    <dbReference type="NCBI Taxonomy" id="278681"/>
    <lineage>
        <taxon>Eukaryota</taxon>
        <taxon>Fungi</taxon>
        <taxon>Fungi incertae sedis</taxon>
        <taxon>Olpidiomycota</taxon>
        <taxon>Olpidiomycotina</taxon>
        <taxon>Olpidiomycetes</taxon>
        <taxon>Olpidiales</taxon>
        <taxon>Olpidiaceae</taxon>
        <taxon>Olpidium</taxon>
    </lineage>
</organism>
<keyword evidence="3" id="KW-1185">Reference proteome</keyword>
<evidence type="ECO:0000313" key="2">
    <source>
        <dbReference type="EMBL" id="KAG5461609.1"/>
    </source>
</evidence>
<feature type="region of interest" description="Disordered" evidence="1">
    <location>
        <begin position="1"/>
        <end position="136"/>
    </location>
</feature>
<feature type="non-terminal residue" evidence="2">
    <location>
        <position position="1"/>
    </location>
</feature>
<proteinExistence type="predicted"/>
<dbReference type="EMBL" id="JAEFCI010003396">
    <property type="protein sequence ID" value="KAG5461609.1"/>
    <property type="molecule type" value="Genomic_DNA"/>
</dbReference>
<sequence length="136" mass="15270">QKPVSGSLRRRKAQRNETPRALSLREGRNCSPASQAPDQRVCSHAQVQLEEEEAEEPRLLQAEAQTGREGEEKARQLHGHLLPVAGDRPPEPVCHHGRARQGRERAREQEEPDHRRPAGAVQTLQCGDAERSAREE</sequence>
<feature type="compositionally biased region" description="Basic and acidic residues" evidence="1">
    <location>
        <begin position="14"/>
        <end position="28"/>
    </location>
</feature>
<name>A0A8H7ZY62_9FUNG</name>
<evidence type="ECO:0000313" key="3">
    <source>
        <dbReference type="Proteomes" id="UP000673691"/>
    </source>
</evidence>
<evidence type="ECO:0000256" key="1">
    <source>
        <dbReference type="SAM" id="MobiDB-lite"/>
    </source>
</evidence>
<feature type="compositionally biased region" description="Basic and acidic residues" evidence="1">
    <location>
        <begin position="66"/>
        <end position="75"/>
    </location>
</feature>
<feature type="compositionally biased region" description="Basic and acidic residues" evidence="1">
    <location>
        <begin position="101"/>
        <end position="116"/>
    </location>
</feature>
<dbReference type="AlphaFoldDB" id="A0A8H7ZY62"/>
<gene>
    <name evidence="2" type="ORF">BJ554DRAFT_6172</name>
</gene>
<protein>
    <submittedName>
        <fullName evidence="2">Uncharacterized protein</fullName>
    </submittedName>
</protein>
<accession>A0A8H7ZY62</accession>